<dbReference type="Pfam" id="PF08021">
    <property type="entry name" value="FAD_binding_9"/>
    <property type="match status" value="1"/>
</dbReference>
<evidence type="ECO:0000313" key="3">
    <source>
        <dbReference type="Proteomes" id="UP000306985"/>
    </source>
</evidence>
<accession>A0A4U6QB07</accession>
<dbReference type="InterPro" id="IPR017927">
    <property type="entry name" value="FAD-bd_FR_type"/>
</dbReference>
<dbReference type="InterPro" id="IPR013113">
    <property type="entry name" value="SIP_FAD-bd"/>
</dbReference>
<dbReference type="CDD" id="cd06193">
    <property type="entry name" value="siderophore_interacting"/>
    <property type="match status" value="1"/>
</dbReference>
<protein>
    <submittedName>
        <fullName evidence="2">Siderophore-interacting protein</fullName>
    </submittedName>
</protein>
<organism evidence="2 3">
    <name type="scientific">Nakamurella flava</name>
    <dbReference type="NCBI Taxonomy" id="2576308"/>
    <lineage>
        <taxon>Bacteria</taxon>
        <taxon>Bacillati</taxon>
        <taxon>Actinomycetota</taxon>
        <taxon>Actinomycetes</taxon>
        <taxon>Nakamurellales</taxon>
        <taxon>Nakamurellaceae</taxon>
        <taxon>Nakamurella</taxon>
    </lineage>
</organism>
<dbReference type="EMBL" id="SZZH01000006">
    <property type="protein sequence ID" value="TKV57173.1"/>
    <property type="molecule type" value="Genomic_DNA"/>
</dbReference>
<dbReference type="InterPro" id="IPR007037">
    <property type="entry name" value="SIP_rossman_dom"/>
</dbReference>
<dbReference type="Pfam" id="PF04954">
    <property type="entry name" value="SIP"/>
    <property type="match status" value="1"/>
</dbReference>
<dbReference type="PROSITE" id="PS51384">
    <property type="entry name" value="FAD_FR"/>
    <property type="match status" value="1"/>
</dbReference>
<name>A0A4U6QB07_9ACTN</name>
<evidence type="ECO:0000259" key="1">
    <source>
        <dbReference type="PROSITE" id="PS51384"/>
    </source>
</evidence>
<dbReference type="Proteomes" id="UP000306985">
    <property type="component" value="Unassembled WGS sequence"/>
</dbReference>
<proteinExistence type="predicted"/>
<gene>
    <name evidence="2" type="ORF">FDO65_19895</name>
</gene>
<keyword evidence="3" id="KW-1185">Reference proteome</keyword>
<dbReference type="GO" id="GO:0016491">
    <property type="term" value="F:oxidoreductase activity"/>
    <property type="evidence" value="ECO:0007669"/>
    <property type="project" value="InterPro"/>
</dbReference>
<evidence type="ECO:0000313" key="2">
    <source>
        <dbReference type="EMBL" id="TKV57173.1"/>
    </source>
</evidence>
<dbReference type="OrthoDB" id="3291337at2"/>
<dbReference type="InterPro" id="IPR039261">
    <property type="entry name" value="FNR_nucleotide-bd"/>
</dbReference>
<dbReference type="AlphaFoldDB" id="A0A4U6QB07"/>
<dbReference type="Gene3D" id="3.40.50.80">
    <property type="entry name" value="Nucleotide-binding domain of ferredoxin-NADP reductase (FNR) module"/>
    <property type="match status" value="1"/>
</dbReference>
<dbReference type="Gene3D" id="2.40.30.10">
    <property type="entry name" value="Translation factors"/>
    <property type="match status" value="1"/>
</dbReference>
<feature type="domain" description="FAD-binding FR-type" evidence="1">
    <location>
        <begin position="11"/>
        <end position="150"/>
    </location>
</feature>
<dbReference type="PANTHER" id="PTHR30157:SF0">
    <property type="entry name" value="NADPH-DEPENDENT FERRIC-CHELATE REDUCTASE"/>
    <property type="match status" value="1"/>
</dbReference>
<dbReference type="PANTHER" id="PTHR30157">
    <property type="entry name" value="FERRIC REDUCTASE, NADPH-DEPENDENT"/>
    <property type="match status" value="1"/>
</dbReference>
<reference evidence="2 3" key="1">
    <citation type="submission" date="2019-05" db="EMBL/GenBank/DDBJ databases">
        <title>Nakamurella sp. N5BH11, whole genome shotgun sequence.</title>
        <authorList>
            <person name="Tuo L."/>
        </authorList>
    </citation>
    <scope>NUCLEOTIDE SEQUENCE [LARGE SCALE GENOMIC DNA]</scope>
    <source>
        <strain evidence="2 3">N5BH11</strain>
    </source>
</reference>
<comment type="caution">
    <text evidence="2">The sequence shown here is derived from an EMBL/GenBank/DDBJ whole genome shotgun (WGS) entry which is preliminary data.</text>
</comment>
<sequence>MTATRIKPATSELLTLFVQRSEQVSPGFRRVTFGGGDIARFVPMGFDQWFRLFLPTGEDQNASLRRLPTRLDTLTYARYLLISKAVRPVLRNYTVRAYRPDGADGPELDVDFVLHQAADGSSGPAAAWAGRCLPGDAVAILDEGIGFNPPADVTGDLLLVADETGLPAVAGILASLPADAIGRAVVEVGHPDDRQPLAGPPGVKVVWVVRADPFAVPGRAALAAAQEVPVPLSGYGWVVGEQGLCADLRRYWLAAGMPKTSVSFCGYWKAGH</sequence>
<dbReference type="InterPro" id="IPR039374">
    <property type="entry name" value="SIP_fam"/>
</dbReference>